<sequence>MGLGVFFFSFLFYIFLGKTRKSDVMNCLIPLGEPYCLPLKHKMNNKLPKLHYATL</sequence>
<dbReference type="Proteomes" id="UP000811609">
    <property type="component" value="Chromosome 10"/>
</dbReference>
<dbReference type="AlphaFoldDB" id="A0A8T1PD83"/>
<dbReference type="EMBL" id="CM031818">
    <property type="protein sequence ID" value="KAG6639027.1"/>
    <property type="molecule type" value="Genomic_DNA"/>
</dbReference>
<reference evidence="2" key="1">
    <citation type="submission" date="2020-12" db="EMBL/GenBank/DDBJ databases">
        <title>WGS assembly of Carya illinoinensis cv. Pawnee.</title>
        <authorList>
            <person name="Platts A."/>
            <person name="Shu S."/>
            <person name="Wright S."/>
            <person name="Barry K."/>
            <person name="Edger P."/>
            <person name="Pires J.C."/>
            <person name="Schmutz J."/>
        </authorList>
    </citation>
    <scope>NUCLEOTIDE SEQUENCE</scope>
    <source>
        <tissue evidence="2">Leaf</tissue>
    </source>
</reference>
<feature type="signal peptide" evidence="1">
    <location>
        <begin position="1"/>
        <end position="21"/>
    </location>
</feature>
<keyword evidence="1" id="KW-0732">Signal</keyword>
<comment type="caution">
    <text evidence="2">The sequence shown here is derived from an EMBL/GenBank/DDBJ whole genome shotgun (WGS) entry which is preliminary data.</text>
</comment>
<evidence type="ECO:0000313" key="3">
    <source>
        <dbReference type="Proteomes" id="UP000811609"/>
    </source>
</evidence>
<proteinExistence type="predicted"/>
<evidence type="ECO:0000313" key="2">
    <source>
        <dbReference type="EMBL" id="KAG6639027.1"/>
    </source>
</evidence>
<name>A0A8T1PD83_CARIL</name>
<accession>A0A8T1PD83</accession>
<evidence type="ECO:0000256" key="1">
    <source>
        <dbReference type="SAM" id="SignalP"/>
    </source>
</evidence>
<organism evidence="2 3">
    <name type="scientific">Carya illinoinensis</name>
    <name type="common">Pecan</name>
    <dbReference type="NCBI Taxonomy" id="32201"/>
    <lineage>
        <taxon>Eukaryota</taxon>
        <taxon>Viridiplantae</taxon>
        <taxon>Streptophyta</taxon>
        <taxon>Embryophyta</taxon>
        <taxon>Tracheophyta</taxon>
        <taxon>Spermatophyta</taxon>
        <taxon>Magnoliopsida</taxon>
        <taxon>eudicotyledons</taxon>
        <taxon>Gunneridae</taxon>
        <taxon>Pentapetalae</taxon>
        <taxon>rosids</taxon>
        <taxon>fabids</taxon>
        <taxon>Fagales</taxon>
        <taxon>Juglandaceae</taxon>
        <taxon>Carya</taxon>
    </lineage>
</organism>
<keyword evidence="3" id="KW-1185">Reference proteome</keyword>
<gene>
    <name evidence="2" type="ORF">CIPAW_10G072100</name>
</gene>
<protein>
    <submittedName>
        <fullName evidence="2">Uncharacterized protein</fullName>
    </submittedName>
</protein>
<feature type="chain" id="PRO_5035775696" evidence="1">
    <location>
        <begin position="22"/>
        <end position="55"/>
    </location>
</feature>